<dbReference type="Pfam" id="PF13365">
    <property type="entry name" value="Trypsin_2"/>
    <property type="match status" value="1"/>
</dbReference>
<evidence type="ECO:0000313" key="1">
    <source>
        <dbReference type="EMBL" id="OXC73413.1"/>
    </source>
</evidence>
<name>A0A226WQP5_CABSO</name>
<keyword evidence="1" id="KW-0378">Hydrolase</keyword>
<dbReference type="InterPro" id="IPR009003">
    <property type="entry name" value="Peptidase_S1_PA"/>
</dbReference>
<evidence type="ECO:0000313" key="2">
    <source>
        <dbReference type="Proteomes" id="UP000214720"/>
    </source>
</evidence>
<reference evidence="2" key="1">
    <citation type="submission" date="2017-01" db="EMBL/GenBank/DDBJ databases">
        <title>Genome Analysis of Deinococcus marmoris KOPRI26562.</title>
        <authorList>
            <person name="Kim J.H."/>
            <person name="Oh H.-M."/>
        </authorList>
    </citation>
    <scope>NUCLEOTIDE SEQUENCE [LARGE SCALE GENOMIC DNA]</scope>
    <source>
        <strain evidence="2">PAMC 26633</strain>
    </source>
</reference>
<dbReference type="Gene3D" id="2.40.10.10">
    <property type="entry name" value="Trypsin-like serine proteases"/>
    <property type="match status" value="2"/>
</dbReference>
<organism evidence="1 2">
    <name type="scientific">Caballeronia sordidicola</name>
    <name type="common">Burkholderia sordidicola</name>
    <dbReference type="NCBI Taxonomy" id="196367"/>
    <lineage>
        <taxon>Bacteria</taxon>
        <taxon>Pseudomonadati</taxon>
        <taxon>Pseudomonadota</taxon>
        <taxon>Betaproteobacteria</taxon>
        <taxon>Burkholderiales</taxon>
        <taxon>Burkholderiaceae</taxon>
        <taxon>Caballeronia</taxon>
    </lineage>
</organism>
<keyword evidence="1" id="KW-0645">Protease</keyword>
<dbReference type="GO" id="GO:0008233">
    <property type="term" value="F:peptidase activity"/>
    <property type="evidence" value="ECO:0007669"/>
    <property type="project" value="UniProtKB-KW"/>
</dbReference>
<sequence>MNELPIRRALAALGMPAGAGFEAMNRVSQPDQQADSMFERARGSLPALRSDASEIERARHALARSLLDEGGRALKEVAARGINASLSDSATAGLEAIVRLTGRPSLLIVGGKVAGASDEWEEPLDIFEGMIEEVIPKVGRLRVPEFADEPYLGTAFMVAPCLAMTNFHVAIHFAEQNGANWKIGTGLSALVDFLAENGHPGVPSGQHEFRVTGIEYLHPDPRVDLAVLRMESANELGKLLPAPLPLSTNKASIHARERVYVIGYPSADDRVDASIIDRVFGRQLGVKRFAPGEIMAASANGVQFTHDCSTLRGNSGSCVIGFNTGSVYGLHRAGTASVENRALSLAAVLNDARLIALGIGG</sequence>
<dbReference type="GO" id="GO:0006508">
    <property type="term" value="P:proteolysis"/>
    <property type="evidence" value="ECO:0007669"/>
    <property type="project" value="UniProtKB-KW"/>
</dbReference>
<accession>A0A226WQP5</accession>
<dbReference type="EMBL" id="MTHB01000251">
    <property type="protein sequence ID" value="OXC73413.1"/>
    <property type="molecule type" value="Genomic_DNA"/>
</dbReference>
<comment type="caution">
    <text evidence="1">The sequence shown here is derived from an EMBL/GenBank/DDBJ whole genome shotgun (WGS) entry which is preliminary data.</text>
</comment>
<proteinExistence type="predicted"/>
<dbReference type="SUPFAM" id="SSF50494">
    <property type="entry name" value="Trypsin-like serine proteases"/>
    <property type="match status" value="1"/>
</dbReference>
<dbReference type="RefSeq" id="WP_089164901.1">
    <property type="nucleotide sequence ID" value="NZ_MTHB01000251.1"/>
</dbReference>
<dbReference type="OrthoDB" id="513782at2"/>
<dbReference type="Proteomes" id="UP000214720">
    <property type="component" value="Unassembled WGS sequence"/>
</dbReference>
<gene>
    <name evidence="1" type="ORF">BSU04_37085</name>
</gene>
<dbReference type="AlphaFoldDB" id="A0A226WQP5"/>
<dbReference type="InterPro" id="IPR043504">
    <property type="entry name" value="Peptidase_S1_PA_chymotrypsin"/>
</dbReference>
<protein>
    <submittedName>
        <fullName evidence="1">Putative protease</fullName>
    </submittedName>
</protein>